<dbReference type="GO" id="GO:0007264">
    <property type="term" value="P:small GTPase-mediated signal transduction"/>
    <property type="evidence" value="ECO:0007669"/>
    <property type="project" value="InterPro"/>
</dbReference>
<keyword evidence="9" id="KW-0636">Prenylation</keyword>
<dbReference type="InterPro" id="IPR027417">
    <property type="entry name" value="P-loop_NTPase"/>
</dbReference>
<dbReference type="Pfam" id="PF00071">
    <property type="entry name" value="Ras"/>
    <property type="match status" value="1"/>
</dbReference>
<dbReference type="FunFam" id="3.40.50.300:FF:000983">
    <property type="entry name" value="Rho family GTPase"/>
    <property type="match status" value="1"/>
</dbReference>
<keyword evidence="6" id="KW-0342">GTP-binding</keyword>
<keyword evidence="11" id="KW-1185">Reference proteome</keyword>
<dbReference type="Gene3D" id="3.40.50.300">
    <property type="entry name" value="P-loop containing nucleotide triphosphate hydrolases"/>
    <property type="match status" value="1"/>
</dbReference>
<evidence type="ECO:0000256" key="2">
    <source>
        <dbReference type="ARBA" id="ARBA00010142"/>
    </source>
</evidence>
<dbReference type="Proteomes" id="UP001295684">
    <property type="component" value="Unassembled WGS sequence"/>
</dbReference>
<keyword evidence="5" id="KW-0547">Nucleotide-binding</keyword>
<dbReference type="InterPro" id="IPR003578">
    <property type="entry name" value="Small_GTPase_Rho"/>
</dbReference>
<evidence type="ECO:0000313" key="10">
    <source>
        <dbReference type="EMBL" id="CAI2380695.1"/>
    </source>
</evidence>
<dbReference type="InterPro" id="IPR005225">
    <property type="entry name" value="Small_GTP-bd"/>
</dbReference>
<keyword evidence="7" id="KW-0472">Membrane</keyword>
<dbReference type="PROSITE" id="PS51420">
    <property type="entry name" value="RHO"/>
    <property type="match status" value="1"/>
</dbReference>
<dbReference type="GO" id="GO:0005525">
    <property type="term" value="F:GTP binding"/>
    <property type="evidence" value="ECO:0007669"/>
    <property type="project" value="UniProtKB-KW"/>
</dbReference>
<reference evidence="10" key="1">
    <citation type="submission" date="2023-07" db="EMBL/GenBank/DDBJ databases">
        <authorList>
            <consortium name="AG Swart"/>
            <person name="Singh M."/>
            <person name="Singh A."/>
            <person name="Seah K."/>
            <person name="Emmerich C."/>
        </authorList>
    </citation>
    <scope>NUCLEOTIDE SEQUENCE</scope>
    <source>
        <strain evidence="10">DP1</strain>
    </source>
</reference>
<evidence type="ECO:0000256" key="5">
    <source>
        <dbReference type="ARBA" id="ARBA00022741"/>
    </source>
</evidence>
<dbReference type="EMBL" id="CAMPGE010022667">
    <property type="protein sequence ID" value="CAI2380695.1"/>
    <property type="molecule type" value="Genomic_DNA"/>
</dbReference>
<evidence type="ECO:0000256" key="7">
    <source>
        <dbReference type="ARBA" id="ARBA00023136"/>
    </source>
</evidence>
<keyword evidence="4" id="KW-0488">Methylation</keyword>
<dbReference type="InterPro" id="IPR001806">
    <property type="entry name" value="Small_GTPase"/>
</dbReference>
<name>A0AAD1XZ49_EUPCR</name>
<dbReference type="SMART" id="SM00173">
    <property type="entry name" value="RAS"/>
    <property type="match status" value="1"/>
</dbReference>
<evidence type="ECO:0000256" key="1">
    <source>
        <dbReference type="ARBA" id="ARBA00004342"/>
    </source>
</evidence>
<accession>A0AAD1XZ49</accession>
<comment type="similarity">
    <text evidence="2">Belongs to the small GTPase superfamily. Rho family.</text>
</comment>
<dbReference type="GO" id="GO:0003924">
    <property type="term" value="F:GTPase activity"/>
    <property type="evidence" value="ECO:0007669"/>
    <property type="project" value="InterPro"/>
</dbReference>
<evidence type="ECO:0000256" key="4">
    <source>
        <dbReference type="ARBA" id="ARBA00022481"/>
    </source>
</evidence>
<evidence type="ECO:0008006" key="12">
    <source>
        <dbReference type="Google" id="ProtNLM"/>
    </source>
</evidence>
<evidence type="ECO:0000256" key="9">
    <source>
        <dbReference type="ARBA" id="ARBA00023289"/>
    </source>
</evidence>
<comment type="subcellular location">
    <subcellularLocation>
        <location evidence="1">Cell membrane</location>
        <topology evidence="1">Lipid-anchor</topology>
        <orientation evidence="1">Cytoplasmic side</orientation>
    </subcellularLocation>
</comment>
<organism evidence="10 11">
    <name type="scientific">Euplotes crassus</name>
    <dbReference type="NCBI Taxonomy" id="5936"/>
    <lineage>
        <taxon>Eukaryota</taxon>
        <taxon>Sar</taxon>
        <taxon>Alveolata</taxon>
        <taxon>Ciliophora</taxon>
        <taxon>Intramacronucleata</taxon>
        <taxon>Spirotrichea</taxon>
        <taxon>Hypotrichia</taxon>
        <taxon>Euplotida</taxon>
        <taxon>Euplotidae</taxon>
        <taxon>Moneuplotes</taxon>
    </lineage>
</organism>
<dbReference type="CDD" id="cd00157">
    <property type="entry name" value="Rho"/>
    <property type="match status" value="1"/>
</dbReference>
<gene>
    <name evidence="10" type="ORF">ECRASSUSDP1_LOCUS22135</name>
</gene>
<keyword evidence="3" id="KW-1003">Cell membrane</keyword>
<dbReference type="PROSITE" id="PS51419">
    <property type="entry name" value="RAB"/>
    <property type="match status" value="1"/>
</dbReference>
<comment type="caution">
    <text evidence="10">The sequence shown here is derived from an EMBL/GenBank/DDBJ whole genome shotgun (WGS) entry which is preliminary data.</text>
</comment>
<proteinExistence type="inferred from homology"/>
<dbReference type="PROSITE" id="PS51421">
    <property type="entry name" value="RAS"/>
    <property type="match status" value="1"/>
</dbReference>
<dbReference type="AlphaFoldDB" id="A0AAD1XZ49"/>
<dbReference type="GO" id="GO:0005886">
    <property type="term" value="C:plasma membrane"/>
    <property type="evidence" value="ECO:0007669"/>
    <property type="project" value="UniProtKB-SubCell"/>
</dbReference>
<dbReference type="PRINTS" id="PR00449">
    <property type="entry name" value="RASTRNSFRMNG"/>
</dbReference>
<sequence length="199" mass="22402">MEEEISIKCVIVGDSKVGKTSILMSYGEDTMPDGHIPTVFENYTVAVKVDDQVVSLSLWDTAPHEEYDRLRPLSYPGTDVFIICYSVTDSKSFKNVMDKWVPEIKKNCSPTPIVLVGNKIDADKDKSNMHESISNTRSSNTMESCCDVLDQNDISSIITTSAATKENLDHLFETVIKVAIKHKYKSEEPNKKKKRCIIF</sequence>
<evidence type="ECO:0000256" key="3">
    <source>
        <dbReference type="ARBA" id="ARBA00022475"/>
    </source>
</evidence>
<evidence type="ECO:0000256" key="6">
    <source>
        <dbReference type="ARBA" id="ARBA00023134"/>
    </source>
</evidence>
<protein>
    <recommendedName>
        <fullName evidence="12">Rho family GTPase</fullName>
    </recommendedName>
</protein>
<keyword evidence="8" id="KW-0449">Lipoprotein</keyword>
<dbReference type="SUPFAM" id="SSF52540">
    <property type="entry name" value="P-loop containing nucleoside triphosphate hydrolases"/>
    <property type="match status" value="1"/>
</dbReference>
<dbReference type="PANTHER" id="PTHR24072">
    <property type="entry name" value="RHO FAMILY GTPASE"/>
    <property type="match status" value="1"/>
</dbReference>
<evidence type="ECO:0000313" key="11">
    <source>
        <dbReference type="Proteomes" id="UP001295684"/>
    </source>
</evidence>
<dbReference type="NCBIfam" id="TIGR00231">
    <property type="entry name" value="small_GTP"/>
    <property type="match status" value="1"/>
</dbReference>
<dbReference type="SMART" id="SM00175">
    <property type="entry name" value="RAB"/>
    <property type="match status" value="1"/>
</dbReference>
<dbReference type="SMART" id="SM00174">
    <property type="entry name" value="RHO"/>
    <property type="match status" value="1"/>
</dbReference>
<evidence type="ECO:0000256" key="8">
    <source>
        <dbReference type="ARBA" id="ARBA00023288"/>
    </source>
</evidence>